<keyword evidence="3" id="KW-1185">Reference proteome</keyword>
<accession>A0AAN6Y3Y8</accession>
<keyword evidence="1" id="KW-0812">Transmembrane</keyword>
<evidence type="ECO:0000313" key="2">
    <source>
        <dbReference type="EMBL" id="KAK4209687.1"/>
    </source>
</evidence>
<organism evidence="2 3">
    <name type="scientific">Rhypophila decipiens</name>
    <dbReference type="NCBI Taxonomy" id="261697"/>
    <lineage>
        <taxon>Eukaryota</taxon>
        <taxon>Fungi</taxon>
        <taxon>Dikarya</taxon>
        <taxon>Ascomycota</taxon>
        <taxon>Pezizomycotina</taxon>
        <taxon>Sordariomycetes</taxon>
        <taxon>Sordariomycetidae</taxon>
        <taxon>Sordariales</taxon>
        <taxon>Naviculisporaceae</taxon>
        <taxon>Rhypophila</taxon>
    </lineage>
</organism>
<keyword evidence="1" id="KW-0472">Membrane</keyword>
<evidence type="ECO:0008006" key="4">
    <source>
        <dbReference type="Google" id="ProtNLM"/>
    </source>
</evidence>
<reference evidence="2" key="1">
    <citation type="journal article" date="2023" name="Mol. Phylogenet. Evol.">
        <title>Genome-scale phylogeny and comparative genomics of the fungal order Sordariales.</title>
        <authorList>
            <person name="Hensen N."/>
            <person name="Bonometti L."/>
            <person name="Westerberg I."/>
            <person name="Brannstrom I.O."/>
            <person name="Guillou S."/>
            <person name="Cros-Aarteil S."/>
            <person name="Calhoun S."/>
            <person name="Haridas S."/>
            <person name="Kuo A."/>
            <person name="Mondo S."/>
            <person name="Pangilinan J."/>
            <person name="Riley R."/>
            <person name="LaButti K."/>
            <person name="Andreopoulos B."/>
            <person name="Lipzen A."/>
            <person name="Chen C."/>
            <person name="Yan M."/>
            <person name="Daum C."/>
            <person name="Ng V."/>
            <person name="Clum A."/>
            <person name="Steindorff A."/>
            <person name="Ohm R.A."/>
            <person name="Martin F."/>
            <person name="Silar P."/>
            <person name="Natvig D.O."/>
            <person name="Lalanne C."/>
            <person name="Gautier V."/>
            <person name="Ament-Velasquez S.L."/>
            <person name="Kruys A."/>
            <person name="Hutchinson M.I."/>
            <person name="Powell A.J."/>
            <person name="Barry K."/>
            <person name="Miller A.N."/>
            <person name="Grigoriev I.V."/>
            <person name="Debuchy R."/>
            <person name="Gladieux P."/>
            <person name="Hiltunen Thoren M."/>
            <person name="Johannesson H."/>
        </authorList>
    </citation>
    <scope>NUCLEOTIDE SEQUENCE</scope>
    <source>
        <strain evidence="2">PSN293</strain>
    </source>
</reference>
<evidence type="ECO:0000256" key="1">
    <source>
        <dbReference type="SAM" id="Phobius"/>
    </source>
</evidence>
<dbReference type="Proteomes" id="UP001301769">
    <property type="component" value="Unassembled WGS sequence"/>
</dbReference>
<protein>
    <recommendedName>
        <fullName evidence="4">MARVEL domain-containing protein</fullName>
    </recommendedName>
</protein>
<dbReference type="EMBL" id="MU858197">
    <property type="protein sequence ID" value="KAK4209687.1"/>
    <property type="molecule type" value="Genomic_DNA"/>
</dbReference>
<name>A0AAN6Y3Y8_9PEZI</name>
<comment type="caution">
    <text evidence="2">The sequence shown here is derived from an EMBL/GenBank/DDBJ whole genome shotgun (WGS) entry which is preliminary data.</text>
</comment>
<feature type="transmembrane region" description="Helical" evidence="1">
    <location>
        <begin position="152"/>
        <end position="175"/>
    </location>
</feature>
<proteinExistence type="predicted"/>
<evidence type="ECO:0000313" key="3">
    <source>
        <dbReference type="Proteomes" id="UP001301769"/>
    </source>
</evidence>
<sequence length="191" mass="20604">MSSSARTAPLRDTMSLRPQGFYGYAFVFARTAEIMALIAVVGLVGNFIFMMTSSKQSPAASLVVTLIFTCFAILWTSCSWNGYSRRYLPYGATWFIDVLFLVPFATVTVLLGLPLSTTTCREVPNASFSLNIPAGGRISFTGKGQEACIKLFAVWGILMGICALFGISAVSAGLLQLGERQLGDALQDARE</sequence>
<reference evidence="2" key="2">
    <citation type="submission" date="2023-05" db="EMBL/GenBank/DDBJ databases">
        <authorList>
            <consortium name="Lawrence Berkeley National Laboratory"/>
            <person name="Steindorff A."/>
            <person name="Hensen N."/>
            <person name="Bonometti L."/>
            <person name="Westerberg I."/>
            <person name="Brannstrom I.O."/>
            <person name="Guillou S."/>
            <person name="Cros-Aarteil S."/>
            <person name="Calhoun S."/>
            <person name="Haridas S."/>
            <person name="Kuo A."/>
            <person name="Mondo S."/>
            <person name="Pangilinan J."/>
            <person name="Riley R."/>
            <person name="Labutti K."/>
            <person name="Andreopoulos B."/>
            <person name="Lipzen A."/>
            <person name="Chen C."/>
            <person name="Yanf M."/>
            <person name="Daum C."/>
            <person name="Ng V."/>
            <person name="Clum A."/>
            <person name="Ohm R."/>
            <person name="Martin F."/>
            <person name="Silar P."/>
            <person name="Natvig D."/>
            <person name="Lalanne C."/>
            <person name="Gautier V."/>
            <person name="Ament-Velasquez S.L."/>
            <person name="Kruys A."/>
            <person name="Hutchinson M.I."/>
            <person name="Powell A.J."/>
            <person name="Barry K."/>
            <person name="Miller A.N."/>
            <person name="Grigoriev I.V."/>
            <person name="Debuchy R."/>
            <person name="Gladieux P."/>
            <person name="Thoren M.H."/>
            <person name="Johannesson H."/>
        </authorList>
    </citation>
    <scope>NUCLEOTIDE SEQUENCE</scope>
    <source>
        <strain evidence="2">PSN293</strain>
    </source>
</reference>
<feature type="non-terminal residue" evidence="2">
    <location>
        <position position="191"/>
    </location>
</feature>
<feature type="transmembrane region" description="Helical" evidence="1">
    <location>
        <begin position="92"/>
        <end position="113"/>
    </location>
</feature>
<dbReference type="AlphaFoldDB" id="A0AAN6Y3Y8"/>
<keyword evidence="1" id="KW-1133">Transmembrane helix</keyword>
<feature type="transmembrane region" description="Helical" evidence="1">
    <location>
        <begin position="60"/>
        <end position="80"/>
    </location>
</feature>
<feature type="transmembrane region" description="Helical" evidence="1">
    <location>
        <begin position="21"/>
        <end position="48"/>
    </location>
</feature>
<gene>
    <name evidence="2" type="ORF">QBC37DRAFT_294078</name>
</gene>